<dbReference type="PANTHER" id="PTHR40980:SF3">
    <property type="entry name" value="TONB-DEPENDENT RECEPTOR-LIKE BETA-BARREL DOMAIN-CONTAINING PROTEIN"/>
    <property type="match status" value="1"/>
</dbReference>
<feature type="domain" description="TonB-dependent receptor plug" evidence="7">
    <location>
        <begin position="62"/>
        <end position="163"/>
    </location>
</feature>
<keyword evidence="3" id="KW-0998">Cell outer membrane</keyword>
<keyword evidence="4" id="KW-0798">TonB box</keyword>
<keyword evidence="5" id="KW-0732">Signal</keyword>
<evidence type="ECO:0000259" key="7">
    <source>
        <dbReference type="Pfam" id="PF07715"/>
    </source>
</evidence>
<accession>A0AAW8R628</accession>
<dbReference type="InterPro" id="IPR012910">
    <property type="entry name" value="Plug_dom"/>
</dbReference>
<organism evidence="8 9">
    <name type="scientific">Brumicola blandensis</name>
    <dbReference type="NCBI Taxonomy" id="3075611"/>
    <lineage>
        <taxon>Bacteria</taxon>
        <taxon>Pseudomonadati</taxon>
        <taxon>Pseudomonadota</taxon>
        <taxon>Gammaproteobacteria</taxon>
        <taxon>Alteromonadales</taxon>
        <taxon>Alteromonadaceae</taxon>
        <taxon>Brumicola</taxon>
    </lineage>
</organism>
<dbReference type="AlphaFoldDB" id="A0AAW8R628"/>
<dbReference type="Pfam" id="PF00593">
    <property type="entry name" value="TonB_dep_Rec_b-barrel"/>
    <property type="match status" value="1"/>
</dbReference>
<reference evidence="8 9" key="1">
    <citation type="submission" date="2023-09" db="EMBL/GenBank/DDBJ databases">
        <authorList>
            <person name="Rey-Velasco X."/>
        </authorList>
    </citation>
    <scope>NUCLEOTIDE SEQUENCE [LARGE SCALE GENOMIC DNA]</scope>
    <source>
        <strain evidence="8 9">W409</strain>
    </source>
</reference>
<evidence type="ECO:0000256" key="2">
    <source>
        <dbReference type="ARBA" id="ARBA00023136"/>
    </source>
</evidence>
<dbReference type="InterPro" id="IPR036942">
    <property type="entry name" value="Beta-barrel_TonB_sf"/>
</dbReference>
<comment type="caution">
    <text evidence="8">The sequence shown here is derived from an EMBL/GenBank/DDBJ whole genome shotgun (WGS) entry which is preliminary data.</text>
</comment>
<dbReference type="EMBL" id="JAVRIE010000006">
    <property type="protein sequence ID" value="MDT0583596.1"/>
    <property type="molecule type" value="Genomic_DNA"/>
</dbReference>
<evidence type="ECO:0000256" key="1">
    <source>
        <dbReference type="ARBA" id="ARBA00004442"/>
    </source>
</evidence>
<evidence type="ECO:0000256" key="4">
    <source>
        <dbReference type="RuleBase" id="RU003357"/>
    </source>
</evidence>
<dbReference type="Proteomes" id="UP001249020">
    <property type="component" value="Unassembled WGS sequence"/>
</dbReference>
<dbReference type="PANTHER" id="PTHR40980">
    <property type="entry name" value="PLUG DOMAIN-CONTAINING PROTEIN"/>
    <property type="match status" value="1"/>
</dbReference>
<dbReference type="NCBIfam" id="TIGR01782">
    <property type="entry name" value="TonB-Xanth-Caul"/>
    <property type="match status" value="1"/>
</dbReference>
<keyword evidence="9" id="KW-1185">Reference proteome</keyword>
<evidence type="ECO:0000256" key="5">
    <source>
        <dbReference type="SAM" id="SignalP"/>
    </source>
</evidence>
<dbReference type="InterPro" id="IPR000531">
    <property type="entry name" value="Beta-barrel_TonB"/>
</dbReference>
<sequence>MKNMTFQKTKLATTMSLLLGLSVAMPTMAQEDDADANLDPNVEVITVKGIRGSLVKSSDIKRSNQGVVDAIVAEEMGKFPDTNLAESLQRITGVSVSRANGEGSQITVRGFGPDFNLVTLNGRQMPSTGFSRSFNFENFASEGVSALEVYKTARADIPTGGLGATVNIVTARPLAQPGQQISLTAKANYDTSNVEGEDVTPEIAALVSKTFLDDRLGVALTGSFQRRDFQKQQANIQGWQANVALPDLDASQFTDARAVDESGAPIQNFFAPNADGVLEATSAHFFPKDLNYGIENVQRERTNAQATIQFAATDNLTLTADYTMSNVVAGSNSIGWGIWNNFGGNVNSYQLDENGTALFANISGDDGSFTASRSTTEFDMESFGFNVDFQARDDLKITLDYHDSNSTIDNGIDPGLRSAGQVILGSAALDYKEYSYLEGDIPQFVIGWNNGTNQLTANEIDSNFSQFIHSPGESDIQQVQLDVEYLPEFDFAESLVKLSAGVSNTQQTLIGTSGWSGLRGGPGFNPSFPQIFPDNMFTLNGTGSFLDQFAGGGSALSTDYYWTYDFDEAVARQAAYLTADVVGSNEYVVDPYYTTNTTSSVEETTTAFYINSLWEFDVKDVFVQINAGIRYEETDVISPSQSNIAEQVNWVASSEWITSFSGIQEVSNEGGYDLLLPMVDIRVDLTDDLVSRVSFGKSVTRAPLGNLLGGLSLSGSPKIGSRTGSRGNTNLKPYQSTNFDISLEYYYDEGSYASVGLFWKQVDDWIETSTVDVEIDGLYDVYLGPRWNEAVANITNRGDQATDTAIFDEMLALGYGNADGQIEPDPATDSLITWRLSSPENVEERKTNGIELAVQHLFQDTGFGVAANATFVDGDVDYNPYVLAAQKALSGLSDSANFQAFYEDEKLSVRLTYAWRDSYLIGQGQGQGTSDVPPQFAKEYGQWDMSVNYDIDENFTVFVEGINLNNETEQHYGRFEEQFLFAGQYGPRYSVGVRVSM</sequence>
<dbReference type="RefSeq" id="WP_311362372.1">
    <property type="nucleotide sequence ID" value="NZ_JAVRIE010000006.1"/>
</dbReference>
<name>A0AAW8R628_9ALTE</name>
<evidence type="ECO:0000313" key="9">
    <source>
        <dbReference type="Proteomes" id="UP001249020"/>
    </source>
</evidence>
<keyword evidence="8" id="KW-0675">Receptor</keyword>
<evidence type="ECO:0000259" key="6">
    <source>
        <dbReference type="Pfam" id="PF00593"/>
    </source>
</evidence>
<dbReference type="Pfam" id="PF07715">
    <property type="entry name" value="Plug"/>
    <property type="match status" value="1"/>
</dbReference>
<feature type="domain" description="TonB-dependent receptor-like beta-barrel" evidence="6">
    <location>
        <begin position="439"/>
        <end position="964"/>
    </location>
</feature>
<evidence type="ECO:0000256" key="3">
    <source>
        <dbReference type="ARBA" id="ARBA00023237"/>
    </source>
</evidence>
<gene>
    <name evidence="8" type="ORF">RM544_13690</name>
</gene>
<proteinExistence type="inferred from homology"/>
<dbReference type="GO" id="GO:0009279">
    <property type="term" value="C:cell outer membrane"/>
    <property type="evidence" value="ECO:0007669"/>
    <property type="project" value="UniProtKB-SubCell"/>
</dbReference>
<keyword evidence="2 4" id="KW-0472">Membrane</keyword>
<dbReference type="SUPFAM" id="SSF56935">
    <property type="entry name" value="Porins"/>
    <property type="match status" value="1"/>
</dbReference>
<dbReference type="Gene3D" id="2.170.130.10">
    <property type="entry name" value="TonB-dependent receptor, plug domain"/>
    <property type="match status" value="1"/>
</dbReference>
<dbReference type="Gene3D" id="2.40.170.20">
    <property type="entry name" value="TonB-dependent receptor, beta-barrel domain"/>
    <property type="match status" value="1"/>
</dbReference>
<feature type="signal peptide" evidence="5">
    <location>
        <begin position="1"/>
        <end position="29"/>
    </location>
</feature>
<feature type="chain" id="PRO_5043880471" evidence="5">
    <location>
        <begin position="30"/>
        <end position="997"/>
    </location>
</feature>
<dbReference type="InterPro" id="IPR037066">
    <property type="entry name" value="Plug_dom_sf"/>
</dbReference>
<dbReference type="InterPro" id="IPR010104">
    <property type="entry name" value="TonB_rcpt_bac"/>
</dbReference>
<comment type="subcellular location">
    <subcellularLocation>
        <location evidence="1 4">Cell outer membrane</location>
    </subcellularLocation>
</comment>
<evidence type="ECO:0000313" key="8">
    <source>
        <dbReference type="EMBL" id="MDT0583596.1"/>
    </source>
</evidence>
<comment type="similarity">
    <text evidence="4">Belongs to the TonB-dependent receptor family.</text>
</comment>
<protein>
    <submittedName>
        <fullName evidence="8">TonB-dependent receptor</fullName>
    </submittedName>
</protein>